<reference evidence="3 4" key="1">
    <citation type="journal article" date="2013" name="Nat. Commun.">
        <title>Genome sequence and functional genomic analysis of the oil-degrading bacterium Oleispira antarctica.</title>
        <authorList>
            <person name="Kube M."/>
            <person name="Chernikova T.N."/>
            <person name="Al-Ramahi Y."/>
            <person name="Beloqui A."/>
            <person name="Lopez-Cortez N."/>
            <person name="Guazzaroni M.E."/>
            <person name="Heipieper H.J."/>
            <person name="Klages S."/>
            <person name="Kotsyurbenko O.R."/>
            <person name="Langer I."/>
            <person name="Nechitaylo T.Y."/>
            <person name="Lunsdorf H."/>
            <person name="Fernandez M."/>
            <person name="Juarez S."/>
            <person name="Ciordia S."/>
            <person name="Singer A."/>
            <person name="Kagan O."/>
            <person name="Egorova O."/>
            <person name="Petit P.A."/>
            <person name="Stogios P."/>
            <person name="Kim Y."/>
            <person name="Tchigvintsev A."/>
            <person name="Flick R."/>
            <person name="Denaro R."/>
            <person name="Genovese M."/>
            <person name="Albar J.P."/>
            <person name="Reva O.N."/>
            <person name="Martinez-Gomariz M."/>
            <person name="Tran H."/>
            <person name="Ferrer M."/>
            <person name="Savchenko A."/>
            <person name="Yakunin A.F."/>
            <person name="Yakimov M.M."/>
            <person name="Golyshina O.V."/>
            <person name="Reinhardt R."/>
            <person name="Golyshin P.N."/>
        </authorList>
    </citation>
    <scope>NUCLEOTIDE SEQUENCE [LARGE SCALE GENOMIC DNA]</scope>
</reference>
<feature type="compositionally biased region" description="Basic and acidic residues" evidence="1">
    <location>
        <begin position="15"/>
        <end position="25"/>
    </location>
</feature>
<keyword evidence="2" id="KW-1133">Transmembrane helix</keyword>
<keyword evidence="4" id="KW-1185">Reference proteome</keyword>
<dbReference type="STRING" id="698738.OLEAN_C36990"/>
<gene>
    <name evidence="3" type="ORF">OLEAN_C36990</name>
</gene>
<name>R4YSG1_OLEAN</name>
<dbReference type="PANTHER" id="PTHR38043:SF1">
    <property type="entry name" value="PROTEIN HEMX"/>
    <property type="match status" value="1"/>
</dbReference>
<evidence type="ECO:0000313" key="3">
    <source>
        <dbReference type="EMBL" id="CCK77875.1"/>
    </source>
</evidence>
<feature type="region of interest" description="Disordered" evidence="1">
    <location>
        <begin position="1"/>
        <end position="31"/>
    </location>
</feature>
<evidence type="ECO:0000313" key="4">
    <source>
        <dbReference type="Proteomes" id="UP000032749"/>
    </source>
</evidence>
<dbReference type="PANTHER" id="PTHR38043">
    <property type="entry name" value="PROTEIN HEMX"/>
    <property type="match status" value="1"/>
</dbReference>
<organism evidence="3 4">
    <name type="scientific">Oleispira antarctica RB-8</name>
    <dbReference type="NCBI Taxonomy" id="698738"/>
    <lineage>
        <taxon>Bacteria</taxon>
        <taxon>Pseudomonadati</taxon>
        <taxon>Pseudomonadota</taxon>
        <taxon>Gammaproteobacteria</taxon>
        <taxon>Oceanospirillales</taxon>
        <taxon>Oceanospirillaceae</taxon>
        <taxon>Oleispira</taxon>
    </lineage>
</organism>
<proteinExistence type="predicted"/>
<keyword evidence="2" id="KW-0472">Membrane</keyword>
<feature type="transmembrane region" description="Helical" evidence="2">
    <location>
        <begin position="41"/>
        <end position="61"/>
    </location>
</feature>
<accession>R4YSG1</accession>
<dbReference type="Proteomes" id="UP000032749">
    <property type="component" value="Chromosome"/>
</dbReference>
<sequence length="362" mass="40035">MTDNLQQAPAAEENSAEKSPVEQKFAKKSATATHAKPSSTLAILALLLVIIALVAIGGIGWKGFELSQQLLTLSHQLEQSTDKNTALAAQLANTEKNATIHNKQLQQNAQRIAELPGADRNDWLLAEAEYLLRLANQRLGLERDWQGAVAILVAADGVLAETQNPLIRSVRQQLAKELQTLRAVPAVDLTGAVARLQAVQDQINELEWMPRTLPQASAVVETTAPQVIPTAWDRFSSKALAGIGKIVRIRQNDKALPAPLTPDQHYYLQQNMHLMLEQAQVALVRQQDALYKQSIARTLDWLEEFSMVKNVKTEAVKETLLELSAWNVSPEFPEISGSLNKLRQLMDQQRRITALPIHTSAQ</sequence>
<protein>
    <submittedName>
        <fullName evidence="3">Uncharacterized enzyme of heme biosynthesis</fullName>
    </submittedName>
</protein>
<dbReference type="EMBL" id="FO203512">
    <property type="protein sequence ID" value="CCK77875.1"/>
    <property type="molecule type" value="Genomic_DNA"/>
</dbReference>
<evidence type="ECO:0000256" key="2">
    <source>
        <dbReference type="SAM" id="Phobius"/>
    </source>
</evidence>
<keyword evidence="2" id="KW-0812">Transmembrane</keyword>
<dbReference type="KEGG" id="oai:OLEAN_C36990"/>
<dbReference type="HOGENOM" id="CLU_036381_4_1_6"/>
<dbReference type="AlphaFoldDB" id="R4YSG1"/>
<dbReference type="PATRIC" id="fig|698738.3.peg.3848"/>
<dbReference type="Pfam" id="PF04375">
    <property type="entry name" value="HemX"/>
    <property type="match status" value="1"/>
</dbReference>
<dbReference type="InterPro" id="IPR007470">
    <property type="entry name" value="HemX"/>
</dbReference>
<evidence type="ECO:0000256" key="1">
    <source>
        <dbReference type="SAM" id="MobiDB-lite"/>
    </source>
</evidence>